<keyword evidence="3 13" id="KW-0964">Secreted</keyword>
<keyword evidence="4 13" id="KW-0808">Transferase</keyword>
<evidence type="ECO:0000256" key="11">
    <source>
        <dbReference type="PIRSR" id="PIRSR005604-1"/>
    </source>
</evidence>
<evidence type="ECO:0000313" key="15">
    <source>
        <dbReference type="EMBL" id="KAF7838055.1"/>
    </source>
</evidence>
<dbReference type="Pfam" id="PF00722">
    <property type="entry name" value="Glyco_hydro_16"/>
    <property type="match status" value="1"/>
</dbReference>
<evidence type="ECO:0000256" key="12">
    <source>
        <dbReference type="PIRSR" id="PIRSR005604-2"/>
    </source>
</evidence>
<dbReference type="PROSITE" id="PS01034">
    <property type="entry name" value="GH16_1"/>
    <property type="match status" value="1"/>
</dbReference>
<organism evidence="15 16">
    <name type="scientific">Senna tora</name>
    <dbReference type="NCBI Taxonomy" id="362788"/>
    <lineage>
        <taxon>Eukaryota</taxon>
        <taxon>Viridiplantae</taxon>
        <taxon>Streptophyta</taxon>
        <taxon>Embryophyta</taxon>
        <taxon>Tracheophyta</taxon>
        <taxon>Spermatophyta</taxon>
        <taxon>Magnoliopsida</taxon>
        <taxon>eudicotyledons</taxon>
        <taxon>Gunneridae</taxon>
        <taxon>Pentapetalae</taxon>
        <taxon>rosids</taxon>
        <taxon>fabids</taxon>
        <taxon>Fabales</taxon>
        <taxon>Fabaceae</taxon>
        <taxon>Caesalpinioideae</taxon>
        <taxon>Cassia clade</taxon>
        <taxon>Senna</taxon>
    </lineage>
</organism>
<evidence type="ECO:0000259" key="14">
    <source>
        <dbReference type="PROSITE" id="PS51762"/>
    </source>
</evidence>
<feature type="domain" description="GH16" evidence="14">
    <location>
        <begin position="26"/>
        <end position="217"/>
    </location>
</feature>
<dbReference type="Pfam" id="PF06955">
    <property type="entry name" value="XET_C"/>
    <property type="match status" value="1"/>
</dbReference>
<evidence type="ECO:0000256" key="1">
    <source>
        <dbReference type="ARBA" id="ARBA00022512"/>
    </source>
</evidence>
<dbReference type="InterPro" id="IPR010713">
    <property type="entry name" value="XET_C"/>
</dbReference>
<dbReference type="GO" id="GO:0016762">
    <property type="term" value="F:xyloglucan:xyloglucosyl transferase activity"/>
    <property type="evidence" value="ECO:0007669"/>
    <property type="project" value="UniProtKB-EC"/>
</dbReference>
<dbReference type="FunFam" id="2.60.120.200:FF:000025">
    <property type="entry name" value="Xyloglucan endotransglucosylase/hydrolase"/>
    <property type="match status" value="1"/>
</dbReference>
<comment type="function">
    <text evidence="10 13">Catalyzes xyloglucan endohydrolysis (XEH) and/or endotransglycosylation (XET). Cleaves and religates xyloglucan polymers, an essential constituent of the primary cell wall, and thereby participates in cell wall construction of growing tissues.</text>
</comment>
<dbReference type="SUPFAM" id="SSF49899">
    <property type="entry name" value="Concanavalin A-like lectins/glucanases"/>
    <property type="match status" value="1"/>
</dbReference>
<evidence type="ECO:0000256" key="6">
    <source>
        <dbReference type="ARBA" id="ARBA00022801"/>
    </source>
</evidence>
<name>A0A834X4Z3_9FABA</name>
<accession>A0A834X4Z3</accession>
<comment type="subcellular location">
    <subcellularLocation>
        <location evidence="13">Secreted</location>
        <location evidence="13">Cell wall</location>
    </subcellularLocation>
    <subcellularLocation>
        <location evidence="13">Secreted</location>
        <location evidence="13">Extracellular space</location>
        <location evidence="13">Apoplast</location>
    </subcellularLocation>
</comment>
<proteinExistence type="inferred from homology"/>
<keyword evidence="7" id="KW-1015">Disulfide bond</keyword>
<feature type="glycosylation site" description="N-linked (GlcNAc...) asparagine" evidence="12">
    <location>
        <position position="111"/>
    </location>
</feature>
<dbReference type="GO" id="GO:0010411">
    <property type="term" value="P:xyloglucan metabolic process"/>
    <property type="evidence" value="ECO:0007669"/>
    <property type="project" value="InterPro"/>
</dbReference>
<feature type="chain" id="PRO_5033100888" description="Xyloglucan endotransglucosylase/hydrolase" evidence="13">
    <location>
        <begin position="29"/>
        <end position="285"/>
    </location>
</feature>
<keyword evidence="1 13" id="KW-0134">Cell wall</keyword>
<dbReference type="PANTHER" id="PTHR31062">
    <property type="entry name" value="XYLOGLUCAN ENDOTRANSGLUCOSYLASE/HYDROLASE PROTEIN 8-RELATED"/>
    <property type="match status" value="1"/>
</dbReference>
<evidence type="ECO:0000256" key="5">
    <source>
        <dbReference type="ARBA" id="ARBA00022729"/>
    </source>
</evidence>
<feature type="active site" description="Proton donor" evidence="11">
    <location>
        <position position="107"/>
    </location>
</feature>
<sequence length="285" mass="32336">MPSSTPQKTPSFMSSSLIVLAVITCAAAAANFYQEFDITWGGSDQHARILNQGHLLTLSLDTSSGSAFQSKNQFLFGEFHMQIKLVPGNSAGTWRSIGAMWEEIDFEFLGNVSGEPYTLHTNVYSKGKGEREQQFRLWFDPTTAFHTYSLLWNPQRIIFYVDGTPIRELRNLESMGIPFPNNEPMRIYSSIWNADDWATQGGSVKIDWREAPFTASYTNFNATACVWSSASSCASTSNHTHPWLTQALDLRSQRRLAWVRRNYMIYDYCTDTKRFPHGVPPPECL</sequence>
<dbReference type="Gene3D" id="2.60.120.200">
    <property type="match status" value="1"/>
</dbReference>
<dbReference type="PIRSF" id="PIRSF005604">
    <property type="entry name" value="XET"/>
    <property type="match status" value="1"/>
</dbReference>
<keyword evidence="8" id="KW-0325">Glycoprotein</keyword>
<evidence type="ECO:0000256" key="9">
    <source>
        <dbReference type="ARBA" id="ARBA00023295"/>
    </source>
</evidence>
<dbReference type="AlphaFoldDB" id="A0A834X4Z3"/>
<keyword evidence="16" id="KW-1185">Reference proteome</keyword>
<dbReference type="GO" id="GO:0048046">
    <property type="term" value="C:apoplast"/>
    <property type="evidence" value="ECO:0007669"/>
    <property type="project" value="UniProtKB-SubCell"/>
</dbReference>
<dbReference type="CDD" id="cd02176">
    <property type="entry name" value="GH16_XET"/>
    <property type="match status" value="1"/>
</dbReference>
<keyword evidence="6 13" id="KW-0378">Hydrolase</keyword>
<dbReference type="InterPro" id="IPR016455">
    <property type="entry name" value="XTH"/>
</dbReference>
<dbReference type="GO" id="GO:0042546">
    <property type="term" value="P:cell wall biogenesis"/>
    <property type="evidence" value="ECO:0007669"/>
    <property type="project" value="InterPro"/>
</dbReference>
<evidence type="ECO:0000313" key="16">
    <source>
        <dbReference type="Proteomes" id="UP000634136"/>
    </source>
</evidence>
<evidence type="ECO:0000256" key="7">
    <source>
        <dbReference type="ARBA" id="ARBA00023157"/>
    </source>
</evidence>
<dbReference type="InterPro" id="IPR008263">
    <property type="entry name" value="GH16_AS"/>
</dbReference>
<evidence type="ECO:0000256" key="4">
    <source>
        <dbReference type="ARBA" id="ARBA00022679"/>
    </source>
</evidence>
<dbReference type="GO" id="GO:0004553">
    <property type="term" value="F:hydrolase activity, hydrolyzing O-glycosyl compounds"/>
    <property type="evidence" value="ECO:0007669"/>
    <property type="project" value="InterPro"/>
</dbReference>
<evidence type="ECO:0000256" key="8">
    <source>
        <dbReference type="ARBA" id="ARBA00023180"/>
    </source>
</evidence>
<dbReference type="EC" id="2.4.1.207" evidence="13"/>
<evidence type="ECO:0000256" key="2">
    <source>
        <dbReference type="ARBA" id="ARBA00022523"/>
    </source>
</evidence>
<gene>
    <name evidence="15" type="ORF">G2W53_006537</name>
</gene>
<keyword evidence="2 13" id="KW-0052">Apoplast</keyword>
<evidence type="ECO:0000256" key="3">
    <source>
        <dbReference type="ARBA" id="ARBA00022525"/>
    </source>
</evidence>
<dbReference type="InterPro" id="IPR044791">
    <property type="entry name" value="Beta-glucanase/XTH"/>
</dbReference>
<protein>
    <recommendedName>
        <fullName evidence="13">Xyloglucan endotransglucosylase/hydrolase</fullName>
        <ecNumber evidence="13">2.4.1.207</ecNumber>
    </recommendedName>
</protein>
<keyword evidence="5 13" id="KW-0732">Signal</keyword>
<dbReference type="Proteomes" id="UP000634136">
    <property type="component" value="Unassembled WGS sequence"/>
</dbReference>
<comment type="PTM">
    <text evidence="13">Contains at least one intrachain disulfide bond essential for its enzymatic activity.</text>
</comment>
<dbReference type="OrthoDB" id="4781at2759"/>
<keyword evidence="9 13" id="KW-0326">Glycosidase</keyword>
<feature type="signal peptide" evidence="13">
    <location>
        <begin position="1"/>
        <end position="28"/>
    </location>
</feature>
<dbReference type="InterPro" id="IPR013320">
    <property type="entry name" value="ConA-like_dom_sf"/>
</dbReference>
<evidence type="ECO:0000256" key="10">
    <source>
        <dbReference type="ARBA" id="ARBA00058567"/>
    </source>
</evidence>
<comment type="caution">
    <text evidence="15">The sequence shown here is derived from an EMBL/GenBank/DDBJ whole genome shotgun (WGS) entry which is preliminary data.</text>
</comment>
<keyword evidence="13" id="KW-0961">Cell wall biogenesis/degradation</keyword>
<dbReference type="InterPro" id="IPR000757">
    <property type="entry name" value="Beta-glucanase-like"/>
</dbReference>
<dbReference type="GO" id="GO:0071555">
    <property type="term" value="P:cell wall organization"/>
    <property type="evidence" value="ECO:0007669"/>
    <property type="project" value="UniProtKB-KW"/>
</dbReference>
<feature type="active site" description="Nucleophile" evidence="11">
    <location>
        <position position="103"/>
    </location>
</feature>
<dbReference type="PROSITE" id="PS51762">
    <property type="entry name" value="GH16_2"/>
    <property type="match status" value="1"/>
</dbReference>
<comment type="similarity">
    <text evidence="13">Belongs to the glycosyl hydrolase 16 family.</text>
</comment>
<dbReference type="EMBL" id="JAAIUW010000003">
    <property type="protein sequence ID" value="KAF7838055.1"/>
    <property type="molecule type" value="Genomic_DNA"/>
</dbReference>
<evidence type="ECO:0000256" key="13">
    <source>
        <dbReference type="RuleBase" id="RU361120"/>
    </source>
</evidence>
<reference evidence="15" key="1">
    <citation type="submission" date="2020-09" db="EMBL/GenBank/DDBJ databases">
        <title>Genome-Enabled Discovery of Anthraquinone Biosynthesis in Senna tora.</title>
        <authorList>
            <person name="Kang S.-H."/>
            <person name="Pandey R.P."/>
            <person name="Lee C.-M."/>
            <person name="Sim J.-S."/>
            <person name="Jeong J.-T."/>
            <person name="Choi B.-S."/>
            <person name="Jung M."/>
            <person name="Ginzburg D."/>
            <person name="Zhao K."/>
            <person name="Won S.Y."/>
            <person name="Oh T.-J."/>
            <person name="Yu Y."/>
            <person name="Kim N.-H."/>
            <person name="Lee O.R."/>
            <person name="Lee T.-H."/>
            <person name="Bashyal P."/>
            <person name="Kim T.-S."/>
            <person name="Lee W.-H."/>
            <person name="Kawkins C."/>
            <person name="Kim C.-K."/>
            <person name="Kim J.S."/>
            <person name="Ahn B.O."/>
            <person name="Rhee S.Y."/>
            <person name="Sohng J.K."/>
        </authorList>
    </citation>
    <scope>NUCLEOTIDE SEQUENCE</scope>
    <source>
        <tissue evidence="15">Leaf</tissue>
    </source>
</reference>